<dbReference type="AlphaFoldDB" id="A0A8T0RVU2"/>
<dbReference type="EMBL" id="CM029046">
    <property type="protein sequence ID" value="KAG2588806.1"/>
    <property type="molecule type" value="Genomic_DNA"/>
</dbReference>
<comment type="caution">
    <text evidence="1">The sequence shown here is derived from an EMBL/GenBank/DDBJ whole genome shotgun (WGS) entry which is preliminary data.</text>
</comment>
<organism evidence="1 2">
    <name type="scientific">Panicum virgatum</name>
    <name type="common">Blackwell switchgrass</name>
    <dbReference type="NCBI Taxonomy" id="38727"/>
    <lineage>
        <taxon>Eukaryota</taxon>
        <taxon>Viridiplantae</taxon>
        <taxon>Streptophyta</taxon>
        <taxon>Embryophyta</taxon>
        <taxon>Tracheophyta</taxon>
        <taxon>Spermatophyta</taxon>
        <taxon>Magnoliopsida</taxon>
        <taxon>Liliopsida</taxon>
        <taxon>Poales</taxon>
        <taxon>Poaceae</taxon>
        <taxon>PACMAD clade</taxon>
        <taxon>Panicoideae</taxon>
        <taxon>Panicodae</taxon>
        <taxon>Paniceae</taxon>
        <taxon>Panicinae</taxon>
        <taxon>Panicum</taxon>
        <taxon>Panicum sect. Hiantes</taxon>
    </lineage>
</organism>
<keyword evidence="2" id="KW-1185">Reference proteome</keyword>
<evidence type="ECO:0000313" key="2">
    <source>
        <dbReference type="Proteomes" id="UP000823388"/>
    </source>
</evidence>
<dbReference type="Proteomes" id="UP000823388">
    <property type="component" value="Chromosome 5N"/>
</dbReference>
<proteinExistence type="predicted"/>
<protein>
    <submittedName>
        <fullName evidence="1">Uncharacterized protein</fullName>
    </submittedName>
</protein>
<evidence type="ECO:0000313" key="1">
    <source>
        <dbReference type="EMBL" id="KAG2588806.1"/>
    </source>
</evidence>
<name>A0A8T0RVU2_PANVG</name>
<reference evidence="1" key="1">
    <citation type="submission" date="2020-05" db="EMBL/GenBank/DDBJ databases">
        <title>WGS assembly of Panicum virgatum.</title>
        <authorList>
            <person name="Lovell J.T."/>
            <person name="Jenkins J."/>
            <person name="Shu S."/>
            <person name="Juenger T.E."/>
            <person name="Schmutz J."/>
        </authorList>
    </citation>
    <scope>NUCLEOTIDE SEQUENCE</scope>
    <source>
        <strain evidence="1">AP13</strain>
    </source>
</reference>
<accession>A0A8T0RVU2</accession>
<gene>
    <name evidence="1" type="ORF">PVAP13_5NG332281</name>
</gene>
<sequence>MRRQCEVMQHKIGAFFKRQEIASDLKGLLPQGQSMLLLALQSGIF</sequence>